<proteinExistence type="predicted"/>
<gene>
    <name evidence="1" type="ORF">BJY01DRAFT_101149</name>
</gene>
<evidence type="ECO:0000313" key="2">
    <source>
        <dbReference type="Proteomes" id="UP001610446"/>
    </source>
</evidence>
<dbReference type="EMBL" id="JBFXLU010000261">
    <property type="protein sequence ID" value="KAL2832349.1"/>
    <property type="molecule type" value="Genomic_DNA"/>
</dbReference>
<protein>
    <submittedName>
        <fullName evidence="1">Uncharacterized protein</fullName>
    </submittedName>
</protein>
<organism evidence="1 2">
    <name type="scientific">Aspergillus pseudoustus</name>
    <dbReference type="NCBI Taxonomy" id="1810923"/>
    <lineage>
        <taxon>Eukaryota</taxon>
        <taxon>Fungi</taxon>
        <taxon>Dikarya</taxon>
        <taxon>Ascomycota</taxon>
        <taxon>Pezizomycotina</taxon>
        <taxon>Eurotiomycetes</taxon>
        <taxon>Eurotiomycetidae</taxon>
        <taxon>Eurotiales</taxon>
        <taxon>Aspergillaceae</taxon>
        <taxon>Aspergillus</taxon>
        <taxon>Aspergillus subgen. Nidulantes</taxon>
    </lineage>
</organism>
<reference evidence="1 2" key="1">
    <citation type="submission" date="2024-07" db="EMBL/GenBank/DDBJ databases">
        <title>Section-level genome sequencing and comparative genomics of Aspergillus sections Usti and Cavernicolus.</title>
        <authorList>
            <consortium name="Lawrence Berkeley National Laboratory"/>
            <person name="Nybo J.L."/>
            <person name="Vesth T.C."/>
            <person name="Theobald S."/>
            <person name="Frisvad J.C."/>
            <person name="Larsen T.O."/>
            <person name="Kjaerboelling I."/>
            <person name="Rothschild-Mancinelli K."/>
            <person name="Lyhne E.K."/>
            <person name="Kogle M.E."/>
            <person name="Barry K."/>
            <person name="Clum A."/>
            <person name="Na H."/>
            <person name="Ledsgaard L."/>
            <person name="Lin J."/>
            <person name="Lipzen A."/>
            <person name="Kuo A."/>
            <person name="Riley R."/>
            <person name="Mondo S."/>
            <person name="Labutti K."/>
            <person name="Haridas S."/>
            <person name="Pangalinan J."/>
            <person name="Salamov A.A."/>
            <person name="Simmons B.A."/>
            <person name="Magnuson J.K."/>
            <person name="Chen J."/>
            <person name="Drula E."/>
            <person name="Henrissat B."/>
            <person name="Wiebenga A."/>
            <person name="Lubbers R.J."/>
            <person name="Gomes A.C."/>
            <person name="Makela M.R."/>
            <person name="Stajich J."/>
            <person name="Grigoriev I.V."/>
            <person name="Mortensen U.H."/>
            <person name="De Vries R.P."/>
            <person name="Baker S.E."/>
            <person name="Andersen M.R."/>
        </authorList>
    </citation>
    <scope>NUCLEOTIDE SEQUENCE [LARGE SCALE GENOMIC DNA]</scope>
    <source>
        <strain evidence="1 2">CBS 123904</strain>
    </source>
</reference>
<evidence type="ECO:0000313" key="1">
    <source>
        <dbReference type="EMBL" id="KAL2832349.1"/>
    </source>
</evidence>
<keyword evidence="2" id="KW-1185">Reference proteome</keyword>
<sequence length="78" mass="8499">MFAAWAISHFVSTVGDLTQLAVADFKAAILKDNVLGSRNPLLVLTRLAPGAEYTTMYITRLCSTSQRSSYGEILALFT</sequence>
<name>A0ABR4IYG5_9EURO</name>
<comment type="caution">
    <text evidence="1">The sequence shown here is derived from an EMBL/GenBank/DDBJ whole genome shotgun (WGS) entry which is preliminary data.</text>
</comment>
<dbReference type="Proteomes" id="UP001610446">
    <property type="component" value="Unassembled WGS sequence"/>
</dbReference>
<accession>A0ABR4IYG5</accession>